<dbReference type="Gene3D" id="3.90.730.10">
    <property type="entry name" value="Ribonuclease T2-like"/>
    <property type="match status" value="1"/>
</dbReference>
<dbReference type="AlphaFoldDB" id="A0A9D5HHW3"/>
<organism evidence="3 4">
    <name type="scientific">Dioscorea zingiberensis</name>
    <dbReference type="NCBI Taxonomy" id="325984"/>
    <lineage>
        <taxon>Eukaryota</taxon>
        <taxon>Viridiplantae</taxon>
        <taxon>Streptophyta</taxon>
        <taxon>Embryophyta</taxon>
        <taxon>Tracheophyta</taxon>
        <taxon>Spermatophyta</taxon>
        <taxon>Magnoliopsida</taxon>
        <taxon>Liliopsida</taxon>
        <taxon>Dioscoreales</taxon>
        <taxon>Dioscoreaceae</taxon>
        <taxon>Dioscorea</taxon>
    </lineage>
</organism>
<comment type="similarity">
    <text evidence="1 2">Belongs to the RNase T2 family.</text>
</comment>
<reference evidence="3" key="2">
    <citation type="journal article" date="2022" name="Hortic Res">
        <title>The genome of Dioscorea zingiberensis sheds light on the biosynthesis, origin and evolution of the medicinally important diosgenin saponins.</title>
        <authorList>
            <person name="Li Y."/>
            <person name="Tan C."/>
            <person name="Li Z."/>
            <person name="Guo J."/>
            <person name="Li S."/>
            <person name="Chen X."/>
            <person name="Wang C."/>
            <person name="Dai X."/>
            <person name="Yang H."/>
            <person name="Song W."/>
            <person name="Hou L."/>
            <person name="Xu J."/>
            <person name="Tong Z."/>
            <person name="Xu A."/>
            <person name="Yuan X."/>
            <person name="Wang W."/>
            <person name="Yang Q."/>
            <person name="Chen L."/>
            <person name="Sun Z."/>
            <person name="Wang K."/>
            <person name="Pan B."/>
            <person name="Chen J."/>
            <person name="Bao Y."/>
            <person name="Liu F."/>
            <person name="Qi X."/>
            <person name="Gang D.R."/>
            <person name="Wen J."/>
            <person name="Li J."/>
        </authorList>
    </citation>
    <scope>NUCLEOTIDE SEQUENCE</scope>
    <source>
        <strain evidence="3">Dzin_1.0</strain>
    </source>
</reference>
<sequence>MQTSHVFDKIQDHTVDFKRSGILLCFASPPNPSTLHLPSIQIMAVSSKAISLLLFFGILFLCSPATTTSATSVTSVESADYLQLILKWPGTECRNKKCCLPLTGEPAMDFSVEDLKTYDSRTGNDVKNCNTTCYFYVNVMRDLIESLYSNWSDMGCPCNNGRQNWEHTWCTYGQCTNLTQHDYIQTALNITARANLLEVFKTNGIVPSASTTYKLEDIQRALRTANLGSATYLECYNSGIIRRTSMLYKINICISKSGQSIIGCPFKKETTCLDNVMFYPFTSDMLQPCGKATSSASLIKMPTDQDLAM</sequence>
<dbReference type="Pfam" id="PF00445">
    <property type="entry name" value="Ribonuclease_T2"/>
    <property type="match status" value="1"/>
</dbReference>
<reference evidence="3" key="1">
    <citation type="submission" date="2021-03" db="EMBL/GenBank/DDBJ databases">
        <authorList>
            <person name="Li Z."/>
            <person name="Yang C."/>
        </authorList>
    </citation>
    <scope>NUCLEOTIDE SEQUENCE</scope>
    <source>
        <strain evidence="3">Dzin_1.0</strain>
        <tissue evidence="3">Leaf</tissue>
    </source>
</reference>
<dbReference type="EMBL" id="JAGGNH010000003">
    <property type="protein sequence ID" value="KAJ0977028.1"/>
    <property type="molecule type" value="Genomic_DNA"/>
</dbReference>
<evidence type="ECO:0000256" key="1">
    <source>
        <dbReference type="ARBA" id="ARBA00007469"/>
    </source>
</evidence>
<dbReference type="GO" id="GO:0005576">
    <property type="term" value="C:extracellular region"/>
    <property type="evidence" value="ECO:0007669"/>
    <property type="project" value="TreeGrafter"/>
</dbReference>
<keyword evidence="4" id="KW-1185">Reference proteome</keyword>
<dbReference type="Proteomes" id="UP001085076">
    <property type="component" value="Miscellaneous, Linkage group lg03"/>
</dbReference>
<proteinExistence type="inferred from homology"/>
<dbReference type="OrthoDB" id="435754at2759"/>
<dbReference type="PANTHER" id="PTHR11240">
    <property type="entry name" value="RIBONUCLEASE T2"/>
    <property type="match status" value="1"/>
</dbReference>
<dbReference type="GO" id="GO:0033897">
    <property type="term" value="F:ribonuclease T2 activity"/>
    <property type="evidence" value="ECO:0007669"/>
    <property type="project" value="InterPro"/>
</dbReference>
<dbReference type="PANTHER" id="PTHR11240:SF57">
    <property type="entry name" value="OS09G0538000 PROTEIN"/>
    <property type="match status" value="1"/>
</dbReference>
<evidence type="ECO:0000256" key="2">
    <source>
        <dbReference type="RuleBase" id="RU004328"/>
    </source>
</evidence>
<dbReference type="GO" id="GO:0006401">
    <property type="term" value="P:RNA catabolic process"/>
    <property type="evidence" value="ECO:0007669"/>
    <property type="project" value="TreeGrafter"/>
</dbReference>
<accession>A0A9D5HHW3</accession>
<dbReference type="GO" id="GO:0003723">
    <property type="term" value="F:RNA binding"/>
    <property type="evidence" value="ECO:0007669"/>
    <property type="project" value="InterPro"/>
</dbReference>
<gene>
    <name evidence="3" type="ORF">J5N97_012502</name>
</gene>
<evidence type="ECO:0000313" key="3">
    <source>
        <dbReference type="EMBL" id="KAJ0977028.1"/>
    </source>
</evidence>
<dbReference type="InterPro" id="IPR036430">
    <property type="entry name" value="RNase_T2-like_sf"/>
</dbReference>
<comment type="caution">
    <text evidence="3">The sequence shown here is derived from an EMBL/GenBank/DDBJ whole genome shotgun (WGS) entry which is preliminary data.</text>
</comment>
<evidence type="ECO:0000313" key="4">
    <source>
        <dbReference type="Proteomes" id="UP001085076"/>
    </source>
</evidence>
<dbReference type="InterPro" id="IPR001568">
    <property type="entry name" value="RNase_T2-like"/>
</dbReference>
<name>A0A9D5HHW3_9LILI</name>
<protein>
    <submittedName>
        <fullName evidence="3">Uncharacterized protein</fullName>
    </submittedName>
</protein>
<dbReference type="SUPFAM" id="SSF55895">
    <property type="entry name" value="Ribonuclease Rh-like"/>
    <property type="match status" value="1"/>
</dbReference>